<organism evidence="9 10">
    <name type="scientific">Vagococcus teuberi</name>
    <dbReference type="NCBI Taxonomy" id="519472"/>
    <lineage>
        <taxon>Bacteria</taxon>
        <taxon>Bacillati</taxon>
        <taxon>Bacillota</taxon>
        <taxon>Bacilli</taxon>
        <taxon>Lactobacillales</taxon>
        <taxon>Enterococcaceae</taxon>
        <taxon>Vagococcus</taxon>
    </lineage>
</organism>
<gene>
    <name evidence="7" type="primary">rnpA</name>
    <name evidence="9" type="ORF">BHY08_10555</name>
</gene>
<dbReference type="InterPro" id="IPR020568">
    <property type="entry name" value="Ribosomal_Su5_D2-typ_SF"/>
</dbReference>
<dbReference type="STRING" id="519472.BHY08_10555"/>
<dbReference type="Gene3D" id="3.30.230.10">
    <property type="match status" value="1"/>
</dbReference>
<dbReference type="PROSITE" id="PS00648">
    <property type="entry name" value="RIBONUCLEASE_P"/>
    <property type="match status" value="1"/>
</dbReference>
<dbReference type="NCBIfam" id="TIGR00188">
    <property type="entry name" value="rnpA"/>
    <property type="match status" value="1"/>
</dbReference>
<keyword evidence="6 7" id="KW-0694">RNA-binding</keyword>
<dbReference type="PANTHER" id="PTHR33992">
    <property type="entry name" value="RIBONUCLEASE P PROTEIN COMPONENT"/>
    <property type="match status" value="1"/>
</dbReference>
<dbReference type="InterPro" id="IPR020539">
    <property type="entry name" value="RNase_P_CS"/>
</dbReference>
<keyword evidence="5 7" id="KW-0378">Hydrolase</keyword>
<evidence type="ECO:0000256" key="8">
    <source>
        <dbReference type="NCBIfam" id="TIGR00188"/>
    </source>
</evidence>
<dbReference type="GO" id="GO:0000049">
    <property type="term" value="F:tRNA binding"/>
    <property type="evidence" value="ECO:0007669"/>
    <property type="project" value="UniProtKB-UniRule"/>
</dbReference>
<proteinExistence type="inferred from homology"/>
<protein>
    <recommendedName>
        <fullName evidence="7 8">Ribonuclease P protein component</fullName>
        <shortName evidence="7">RNase P protein</shortName>
        <shortName evidence="7">RNaseP protein</shortName>
        <ecNumber evidence="7 8">3.1.26.5</ecNumber>
    </recommendedName>
    <alternativeName>
        <fullName evidence="7">Protein C5</fullName>
    </alternativeName>
</protein>
<evidence type="ECO:0000256" key="5">
    <source>
        <dbReference type="ARBA" id="ARBA00022801"/>
    </source>
</evidence>
<dbReference type="OrthoDB" id="9810867at2"/>
<comment type="similarity">
    <text evidence="7">Belongs to the RnpA family.</text>
</comment>
<dbReference type="HAMAP" id="MF_00227">
    <property type="entry name" value="RNase_P"/>
    <property type="match status" value="1"/>
</dbReference>
<reference evidence="9 10" key="1">
    <citation type="submission" date="2016-09" db="EMBL/GenBank/DDBJ databases">
        <title>Vagococcus teuberi sp. nov., isolated from the Malian artisanal sour milk fene.</title>
        <authorList>
            <person name="Wullschleger S."/>
            <person name="Seifert C."/>
            <person name="Baumgartner S."/>
            <person name="Lacroix C."/>
            <person name="Bonfoh B."/>
            <person name="Stevens M.J."/>
            <person name="Meile L."/>
        </authorList>
    </citation>
    <scope>NUCLEOTIDE SEQUENCE [LARGE SCALE GENOMIC DNA]</scope>
    <source>
        <strain evidence="9 10">DSM 21459</strain>
    </source>
</reference>
<dbReference type="KEGG" id="vte:BHY08_10555"/>
<accession>A0A1J0A8D7</accession>
<evidence type="ECO:0000256" key="1">
    <source>
        <dbReference type="ARBA" id="ARBA00002663"/>
    </source>
</evidence>
<dbReference type="RefSeq" id="WP_071457792.1">
    <property type="nucleotide sequence ID" value="NZ_CP017267.1"/>
</dbReference>
<dbReference type="PANTHER" id="PTHR33992:SF1">
    <property type="entry name" value="RIBONUCLEASE P PROTEIN COMPONENT"/>
    <property type="match status" value="1"/>
</dbReference>
<comment type="catalytic activity">
    <reaction evidence="7">
        <text>Endonucleolytic cleavage of RNA, removing 5'-extranucleotides from tRNA precursor.</text>
        <dbReference type="EC" id="3.1.26.5"/>
    </reaction>
</comment>
<keyword evidence="10" id="KW-1185">Reference proteome</keyword>
<dbReference type="GO" id="GO:0042781">
    <property type="term" value="F:3'-tRNA processing endoribonuclease activity"/>
    <property type="evidence" value="ECO:0007669"/>
    <property type="project" value="TreeGrafter"/>
</dbReference>
<dbReference type="GO" id="GO:0004526">
    <property type="term" value="F:ribonuclease P activity"/>
    <property type="evidence" value="ECO:0007669"/>
    <property type="project" value="UniProtKB-UniRule"/>
</dbReference>
<dbReference type="AlphaFoldDB" id="A0A1J0A8D7"/>
<dbReference type="EC" id="3.1.26.5" evidence="7 8"/>
<evidence type="ECO:0000256" key="6">
    <source>
        <dbReference type="ARBA" id="ARBA00022884"/>
    </source>
</evidence>
<keyword evidence="3 7" id="KW-0540">Nuclease</keyword>
<dbReference type="FunFam" id="3.30.230.10:FF:000021">
    <property type="entry name" value="Ribonuclease P protein component"/>
    <property type="match status" value="1"/>
</dbReference>
<evidence type="ECO:0000256" key="2">
    <source>
        <dbReference type="ARBA" id="ARBA00022694"/>
    </source>
</evidence>
<comment type="function">
    <text evidence="1 7">RNaseP catalyzes the removal of the 5'-leader sequence from pre-tRNA to produce the mature 5'-terminus. It can also cleave other RNA substrates such as 4.5S RNA. The protein component plays an auxiliary but essential role in vivo by binding to the 5'-leader sequence and broadening the substrate specificity of the ribozyme.</text>
</comment>
<dbReference type="Pfam" id="PF00825">
    <property type="entry name" value="Ribonuclease_P"/>
    <property type="match status" value="1"/>
</dbReference>
<dbReference type="SUPFAM" id="SSF54211">
    <property type="entry name" value="Ribosomal protein S5 domain 2-like"/>
    <property type="match status" value="1"/>
</dbReference>
<evidence type="ECO:0000256" key="3">
    <source>
        <dbReference type="ARBA" id="ARBA00022722"/>
    </source>
</evidence>
<dbReference type="Proteomes" id="UP000191200">
    <property type="component" value="Chromosome"/>
</dbReference>
<dbReference type="EMBL" id="CP017267">
    <property type="protein sequence ID" value="APB32175.1"/>
    <property type="molecule type" value="Genomic_DNA"/>
</dbReference>
<evidence type="ECO:0000313" key="9">
    <source>
        <dbReference type="EMBL" id="APB32175.1"/>
    </source>
</evidence>
<name>A0A1J0A8D7_9ENTE</name>
<evidence type="ECO:0000256" key="4">
    <source>
        <dbReference type="ARBA" id="ARBA00022759"/>
    </source>
</evidence>
<evidence type="ECO:0000256" key="7">
    <source>
        <dbReference type="HAMAP-Rule" id="MF_00227"/>
    </source>
</evidence>
<keyword evidence="2 7" id="KW-0819">tRNA processing</keyword>
<keyword evidence="4 7" id="KW-0255">Endonuclease</keyword>
<dbReference type="GO" id="GO:0030677">
    <property type="term" value="C:ribonuclease P complex"/>
    <property type="evidence" value="ECO:0007669"/>
    <property type="project" value="TreeGrafter"/>
</dbReference>
<dbReference type="InterPro" id="IPR000100">
    <property type="entry name" value="RNase_P"/>
</dbReference>
<dbReference type="InterPro" id="IPR014721">
    <property type="entry name" value="Ribsml_uS5_D2-typ_fold_subgr"/>
</dbReference>
<dbReference type="GO" id="GO:0001682">
    <property type="term" value="P:tRNA 5'-leader removal"/>
    <property type="evidence" value="ECO:0007669"/>
    <property type="project" value="UniProtKB-UniRule"/>
</dbReference>
<evidence type="ECO:0000313" key="10">
    <source>
        <dbReference type="Proteomes" id="UP000191200"/>
    </source>
</evidence>
<comment type="subunit">
    <text evidence="7">Consists of a catalytic RNA component (M1 or rnpB) and a protein subunit.</text>
</comment>
<sequence>MKKAYRIKKEKEFQQIIENKQSFANRNFIVYVYESPENTHFRVGLSVGKKVGNAVTRNYVKRLIRTSLYDMKGMIQPNYNIVLIARPQVINLSLEEVKKNIVHVFKLANLMK</sequence>